<organism evidence="1 2">
    <name type="scientific">Nitrobacter winogradskyi</name>
    <name type="common">Nitrobacter agilis</name>
    <dbReference type="NCBI Taxonomy" id="913"/>
    <lineage>
        <taxon>Bacteria</taxon>
        <taxon>Pseudomonadati</taxon>
        <taxon>Pseudomonadota</taxon>
        <taxon>Alphaproteobacteria</taxon>
        <taxon>Hyphomicrobiales</taxon>
        <taxon>Nitrobacteraceae</taxon>
        <taxon>Nitrobacter</taxon>
    </lineage>
</organism>
<protein>
    <submittedName>
        <fullName evidence="1">Uncharacterized protein</fullName>
    </submittedName>
</protein>
<dbReference type="EMBL" id="JALJZS010000001">
    <property type="protein sequence ID" value="MCP1997895.1"/>
    <property type="molecule type" value="Genomic_DNA"/>
</dbReference>
<keyword evidence="2" id="KW-1185">Reference proteome</keyword>
<evidence type="ECO:0000313" key="1">
    <source>
        <dbReference type="EMBL" id="MCP1997895.1"/>
    </source>
</evidence>
<reference evidence="1" key="1">
    <citation type="submission" date="2022-03" db="EMBL/GenBank/DDBJ databases">
        <title>Interactions between chemoautotrophic and heterotrophic bacteria.</title>
        <authorList>
            <person name="Santoro A."/>
        </authorList>
    </citation>
    <scope>NUCLEOTIDE SEQUENCE</scope>
    <source>
        <strain evidence="1">Nb-106</strain>
    </source>
</reference>
<comment type="caution">
    <text evidence="1">The sequence shown here is derived from an EMBL/GenBank/DDBJ whole genome shotgun (WGS) entry which is preliminary data.</text>
</comment>
<dbReference type="Proteomes" id="UP001205486">
    <property type="component" value="Unassembled WGS sequence"/>
</dbReference>
<accession>A0ACC6AFZ8</accession>
<proteinExistence type="predicted"/>
<name>A0ACC6AFZ8_NITWI</name>
<sequence>MIILATCFNFAPPAIMADTLGSFRLKVRTLPAKLIWRAQGLVLCLVISEPLRSLIAFSSEADTGSREETASEQQFRASLLIQPETKSTGSIGLQFQTATRQAAIYEGRPHHPEGYVGDAAR</sequence>
<gene>
    <name evidence="1" type="ORF">J2S34_000317</name>
</gene>
<evidence type="ECO:0000313" key="2">
    <source>
        <dbReference type="Proteomes" id="UP001205486"/>
    </source>
</evidence>